<reference evidence="2" key="1">
    <citation type="submission" date="2023-11" db="EMBL/GenBank/DDBJ databases">
        <title>Genome assemblies of two species of porcelain crab, Petrolisthes cinctipes and Petrolisthes manimaculis (Anomura: Porcellanidae).</title>
        <authorList>
            <person name="Angst P."/>
        </authorList>
    </citation>
    <scope>NUCLEOTIDE SEQUENCE</scope>
    <source>
        <strain evidence="2">PB745_02</strain>
        <tissue evidence="2">Gill</tissue>
    </source>
</reference>
<dbReference type="PANTHER" id="PTHR23279:SF37">
    <property type="entry name" value="DEFECTIVE PROBOSCIS EXTENSION RESPONSE 13, ISOFORM B"/>
    <property type="match status" value="1"/>
</dbReference>
<protein>
    <recommendedName>
        <fullName evidence="1">Ig-like domain-containing protein</fullName>
    </recommendedName>
</protein>
<evidence type="ECO:0000313" key="3">
    <source>
        <dbReference type="Proteomes" id="UP001292094"/>
    </source>
</evidence>
<organism evidence="2 3">
    <name type="scientific">Petrolisthes manimaculis</name>
    <dbReference type="NCBI Taxonomy" id="1843537"/>
    <lineage>
        <taxon>Eukaryota</taxon>
        <taxon>Metazoa</taxon>
        <taxon>Ecdysozoa</taxon>
        <taxon>Arthropoda</taxon>
        <taxon>Crustacea</taxon>
        <taxon>Multicrustacea</taxon>
        <taxon>Malacostraca</taxon>
        <taxon>Eumalacostraca</taxon>
        <taxon>Eucarida</taxon>
        <taxon>Decapoda</taxon>
        <taxon>Pleocyemata</taxon>
        <taxon>Anomura</taxon>
        <taxon>Galatheoidea</taxon>
        <taxon>Porcellanidae</taxon>
        <taxon>Petrolisthes</taxon>
    </lineage>
</organism>
<accession>A0AAE1TYW1</accession>
<feature type="domain" description="Ig-like" evidence="1">
    <location>
        <begin position="59"/>
        <end position="160"/>
    </location>
</feature>
<dbReference type="GO" id="GO:0032589">
    <property type="term" value="C:neuron projection membrane"/>
    <property type="evidence" value="ECO:0007669"/>
    <property type="project" value="TreeGrafter"/>
</dbReference>
<sequence>VSWVRKRDYHLLTVGYHTYSSDARFQIRYVKTHKDWQLHIRFVQPRDEGVYECQVSTHPPISLFSTLHVLDATAEIQGGGEKYVRVGSSLKLVCVMRDITQPPIYVFWYHNNHMINYRATRKVEVVTTGGVSVLLLNNVRPDDTGNYTCSPSNTKPAHIMVHVLRGPLVLPAGGETPAAIHSGGCRSSDPISFPLAFSFLLCLVSTYLRRSVTISTKSRLKAPQNSPLVTTSISQSLPTPCPAVDHFYLHHHHPLCHHQGSHHSNTRNASWWLRDRTASTKLQKGTMDGLVRHGWQLLAFDGSDRQCRIGQDKWRVVGES</sequence>
<dbReference type="AlphaFoldDB" id="A0AAE1TYW1"/>
<dbReference type="InterPro" id="IPR037448">
    <property type="entry name" value="Zig-8"/>
</dbReference>
<dbReference type="Pfam" id="PF13927">
    <property type="entry name" value="Ig_3"/>
    <property type="match status" value="1"/>
</dbReference>
<evidence type="ECO:0000313" key="2">
    <source>
        <dbReference type="EMBL" id="KAK4303753.1"/>
    </source>
</evidence>
<dbReference type="InterPro" id="IPR013783">
    <property type="entry name" value="Ig-like_fold"/>
</dbReference>
<comment type="caution">
    <text evidence="2">The sequence shown here is derived from an EMBL/GenBank/DDBJ whole genome shotgun (WGS) entry which is preliminary data.</text>
</comment>
<dbReference type="EMBL" id="JAWZYT010002535">
    <property type="protein sequence ID" value="KAK4303753.1"/>
    <property type="molecule type" value="Genomic_DNA"/>
</dbReference>
<name>A0AAE1TYW1_9EUCA</name>
<dbReference type="PROSITE" id="PS50835">
    <property type="entry name" value="IG_LIKE"/>
    <property type="match status" value="2"/>
</dbReference>
<dbReference type="SMART" id="SM00409">
    <property type="entry name" value="IG"/>
    <property type="match status" value="2"/>
</dbReference>
<feature type="non-terminal residue" evidence="2">
    <location>
        <position position="320"/>
    </location>
</feature>
<dbReference type="Gene3D" id="2.60.40.10">
    <property type="entry name" value="Immunoglobulins"/>
    <property type="match status" value="2"/>
</dbReference>
<dbReference type="InterPro" id="IPR036179">
    <property type="entry name" value="Ig-like_dom_sf"/>
</dbReference>
<dbReference type="GO" id="GO:0050808">
    <property type="term" value="P:synapse organization"/>
    <property type="evidence" value="ECO:0007669"/>
    <property type="project" value="TreeGrafter"/>
</dbReference>
<gene>
    <name evidence="2" type="ORF">Pmani_024264</name>
</gene>
<dbReference type="Proteomes" id="UP001292094">
    <property type="component" value="Unassembled WGS sequence"/>
</dbReference>
<proteinExistence type="predicted"/>
<dbReference type="InterPro" id="IPR003598">
    <property type="entry name" value="Ig_sub2"/>
</dbReference>
<dbReference type="SUPFAM" id="SSF48726">
    <property type="entry name" value="Immunoglobulin"/>
    <property type="match status" value="2"/>
</dbReference>
<feature type="domain" description="Ig-like" evidence="1">
    <location>
        <begin position="1"/>
        <end position="56"/>
    </location>
</feature>
<keyword evidence="3" id="KW-1185">Reference proteome</keyword>
<dbReference type="SMART" id="SM00408">
    <property type="entry name" value="IGc2"/>
    <property type="match status" value="1"/>
</dbReference>
<evidence type="ECO:0000259" key="1">
    <source>
        <dbReference type="PROSITE" id="PS50835"/>
    </source>
</evidence>
<dbReference type="InterPro" id="IPR003599">
    <property type="entry name" value="Ig_sub"/>
</dbReference>
<dbReference type="InterPro" id="IPR007110">
    <property type="entry name" value="Ig-like_dom"/>
</dbReference>
<dbReference type="PANTHER" id="PTHR23279">
    <property type="entry name" value="DEFECTIVE PROBOSCIS EXTENSION RESPONSE DPR -RELATED"/>
    <property type="match status" value="1"/>
</dbReference>